<dbReference type="Gene3D" id="2.60.60.30">
    <property type="entry name" value="sav2460 like domains"/>
    <property type="match status" value="2"/>
</dbReference>
<dbReference type="STRING" id="1754192.A0A1Y1X1D4"/>
<organism evidence="2 3">
    <name type="scientific">Anaeromyces robustus</name>
    <dbReference type="NCBI Taxonomy" id="1754192"/>
    <lineage>
        <taxon>Eukaryota</taxon>
        <taxon>Fungi</taxon>
        <taxon>Fungi incertae sedis</taxon>
        <taxon>Chytridiomycota</taxon>
        <taxon>Chytridiomycota incertae sedis</taxon>
        <taxon>Neocallimastigomycetes</taxon>
        <taxon>Neocallimastigales</taxon>
        <taxon>Neocallimastigaceae</taxon>
        <taxon>Anaeromyces</taxon>
    </lineage>
</organism>
<dbReference type="InterPro" id="IPR035892">
    <property type="entry name" value="C2_domain_sf"/>
</dbReference>
<comment type="caution">
    <text evidence="2">The sequence shown here is derived from an EMBL/GenBank/DDBJ whole genome shotgun (WGS) entry which is preliminary data.</text>
</comment>
<dbReference type="OrthoDB" id="5973539at2759"/>
<proteinExistence type="predicted"/>
<dbReference type="PANTHER" id="PTHR32097:SF17">
    <property type="entry name" value="CAMP-BINDING PROTEIN 1-RELATED"/>
    <property type="match status" value="1"/>
</dbReference>
<evidence type="ECO:0000259" key="1">
    <source>
        <dbReference type="PROSITE" id="PS50004"/>
    </source>
</evidence>
<sequence>MPTNLILHIIEAKDLLVNDSNGLSDPYVVIPDKQPGISNIPKKGLKTQIIKKTLNPVWNKQFNLNCDLEKNSDIKIEVYDDNFITKDVLIGECILNLEWMCCCKIKFHEEWIDLYVYKKDKQTKRKEKKMKGKIHIKIEVPPQPLTYPNQNIETNYILQPGNWIPILEDIVNVGLGWDFTEEERFDLDASVTAFNYNLDPITSIYYNNLSGLNKSVLHHGDNLTGEGDGDDEVITIGLDRVPDNVKLLAVTINSYRENSIIKAKSGFIRLYTNTTGIGKYILSRSKDCIGLLLGLFERDNSNNRWFFQVMIDPIEGNVVTKSYDSMKVLLKAYDKNFIEETINNYIPIHPIPNEIIFEYNSWIPVTSQLTFIGLGWDIKKGMIYDLDASIIIFDMNNNISETIYHKNMKSVDGTIYHYGDNKTGNGDGDDEIISINFPELNSNIGSMAVILNSFKGTPLTGIKGGFIRLFNEKGPIGCHLLNESRECTGLLLGLFRKDVNTGNWFFHVMVDNINGIYAKESIPDVINLLNNYIYNPK</sequence>
<dbReference type="InterPro" id="IPR000008">
    <property type="entry name" value="C2_dom"/>
</dbReference>
<dbReference type="InterPro" id="IPR003325">
    <property type="entry name" value="TerD"/>
</dbReference>
<keyword evidence="3" id="KW-1185">Reference proteome</keyword>
<dbReference type="PRINTS" id="PR00360">
    <property type="entry name" value="C2DOMAIN"/>
</dbReference>
<dbReference type="Pfam" id="PF02342">
    <property type="entry name" value="TerD"/>
    <property type="match status" value="2"/>
</dbReference>
<reference evidence="2 3" key="2">
    <citation type="submission" date="2016-08" db="EMBL/GenBank/DDBJ databases">
        <title>Pervasive Adenine N6-methylation of Active Genes in Fungi.</title>
        <authorList>
            <consortium name="DOE Joint Genome Institute"/>
            <person name="Mondo S.J."/>
            <person name="Dannebaum R.O."/>
            <person name="Kuo R.C."/>
            <person name="Labutti K."/>
            <person name="Haridas S."/>
            <person name="Kuo A."/>
            <person name="Salamov A."/>
            <person name="Ahrendt S.R."/>
            <person name="Lipzen A."/>
            <person name="Sullivan W."/>
            <person name="Andreopoulos W.B."/>
            <person name="Clum A."/>
            <person name="Lindquist E."/>
            <person name="Daum C."/>
            <person name="Ramamoorthy G.K."/>
            <person name="Gryganskyi A."/>
            <person name="Culley D."/>
            <person name="Magnuson J.K."/>
            <person name="James T.Y."/>
            <person name="O'Malley M.A."/>
            <person name="Stajich J.E."/>
            <person name="Spatafora J.W."/>
            <person name="Visel A."/>
            <person name="Grigoriev I.V."/>
        </authorList>
    </citation>
    <scope>NUCLEOTIDE SEQUENCE [LARGE SCALE GENOMIC DNA]</scope>
    <source>
        <strain evidence="2 3">S4</strain>
    </source>
</reference>
<dbReference type="InterPro" id="IPR051324">
    <property type="entry name" value="Stress/Tellurium_Resist"/>
</dbReference>
<dbReference type="CDD" id="cd06974">
    <property type="entry name" value="TerD_like"/>
    <property type="match status" value="2"/>
</dbReference>
<gene>
    <name evidence="2" type="ORF">BCR32DRAFT_281603</name>
</gene>
<dbReference type="PANTHER" id="PTHR32097">
    <property type="entry name" value="CAMP-BINDING PROTEIN 1-RELATED"/>
    <property type="match status" value="1"/>
</dbReference>
<dbReference type="SMART" id="SM00239">
    <property type="entry name" value="C2"/>
    <property type="match status" value="1"/>
</dbReference>
<feature type="domain" description="C2" evidence="1">
    <location>
        <begin position="1"/>
        <end position="112"/>
    </location>
</feature>
<dbReference type="PROSITE" id="PS50004">
    <property type="entry name" value="C2"/>
    <property type="match status" value="1"/>
</dbReference>
<dbReference type="AlphaFoldDB" id="A0A1Y1X1D4"/>
<dbReference type="SUPFAM" id="SSF49562">
    <property type="entry name" value="C2 domain (Calcium/lipid-binding domain, CaLB)"/>
    <property type="match status" value="1"/>
</dbReference>
<dbReference type="CDD" id="cd00030">
    <property type="entry name" value="C2"/>
    <property type="match status" value="1"/>
</dbReference>
<dbReference type="Pfam" id="PF00168">
    <property type="entry name" value="C2"/>
    <property type="match status" value="1"/>
</dbReference>
<accession>A0A1Y1X1D4</accession>
<dbReference type="Proteomes" id="UP000193944">
    <property type="component" value="Unassembled WGS sequence"/>
</dbReference>
<protein>
    <recommendedName>
        <fullName evidence="1">C2 domain-containing protein</fullName>
    </recommendedName>
</protein>
<evidence type="ECO:0000313" key="2">
    <source>
        <dbReference type="EMBL" id="ORX79226.1"/>
    </source>
</evidence>
<reference evidence="2 3" key="1">
    <citation type="submission" date="2016-08" db="EMBL/GenBank/DDBJ databases">
        <title>A Parts List for Fungal Cellulosomes Revealed by Comparative Genomics.</title>
        <authorList>
            <consortium name="DOE Joint Genome Institute"/>
            <person name="Haitjema C.H."/>
            <person name="Gilmore S.P."/>
            <person name="Henske J.K."/>
            <person name="Solomon K.V."/>
            <person name="De Groot R."/>
            <person name="Kuo A."/>
            <person name="Mondo S.J."/>
            <person name="Salamov A.A."/>
            <person name="Labutti K."/>
            <person name="Zhao Z."/>
            <person name="Chiniquy J."/>
            <person name="Barry K."/>
            <person name="Brewer H.M."/>
            <person name="Purvine S.O."/>
            <person name="Wright A.T."/>
            <person name="Boxma B."/>
            <person name="Van Alen T."/>
            <person name="Hackstein J.H."/>
            <person name="Baker S.E."/>
            <person name="Grigoriev I.V."/>
            <person name="O'Malley M.A."/>
        </authorList>
    </citation>
    <scope>NUCLEOTIDE SEQUENCE [LARGE SCALE GENOMIC DNA]</scope>
    <source>
        <strain evidence="2 3">S4</strain>
    </source>
</reference>
<name>A0A1Y1X1D4_9FUNG</name>
<dbReference type="EMBL" id="MCFG01000183">
    <property type="protein sequence ID" value="ORX79226.1"/>
    <property type="molecule type" value="Genomic_DNA"/>
</dbReference>
<dbReference type="Gene3D" id="2.60.40.150">
    <property type="entry name" value="C2 domain"/>
    <property type="match status" value="1"/>
</dbReference>
<evidence type="ECO:0000313" key="3">
    <source>
        <dbReference type="Proteomes" id="UP000193944"/>
    </source>
</evidence>